<proteinExistence type="predicted"/>
<dbReference type="InParanoid" id="A0A0C3DYQ4"/>
<gene>
    <name evidence="1" type="ORF">SCLCIDRAFT_1216092</name>
</gene>
<sequence>TKGIAFEDDILRSSMSILSSIQIIAIAPPKVSHHRYESSPPCAFNVWLSQPS</sequence>
<evidence type="ECO:0000313" key="1">
    <source>
        <dbReference type="EMBL" id="KIM61354.1"/>
    </source>
</evidence>
<accession>A0A0C3DYQ4</accession>
<name>A0A0C3DYQ4_9AGAM</name>
<feature type="non-terminal residue" evidence="1">
    <location>
        <position position="1"/>
    </location>
</feature>
<dbReference type="AlphaFoldDB" id="A0A0C3DYQ4"/>
<protein>
    <submittedName>
        <fullName evidence="1">Uncharacterized protein</fullName>
    </submittedName>
</protein>
<reference evidence="1 2" key="1">
    <citation type="submission" date="2014-04" db="EMBL/GenBank/DDBJ databases">
        <authorList>
            <consortium name="DOE Joint Genome Institute"/>
            <person name="Kuo A."/>
            <person name="Kohler A."/>
            <person name="Nagy L.G."/>
            <person name="Floudas D."/>
            <person name="Copeland A."/>
            <person name="Barry K.W."/>
            <person name="Cichocki N."/>
            <person name="Veneault-Fourrey C."/>
            <person name="LaButti K."/>
            <person name="Lindquist E.A."/>
            <person name="Lipzen A."/>
            <person name="Lundell T."/>
            <person name="Morin E."/>
            <person name="Murat C."/>
            <person name="Sun H."/>
            <person name="Tunlid A."/>
            <person name="Henrissat B."/>
            <person name="Grigoriev I.V."/>
            <person name="Hibbett D.S."/>
            <person name="Martin F."/>
            <person name="Nordberg H.P."/>
            <person name="Cantor M.N."/>
            <person name="Hua S.X."/>
        </authorList>
    </citation>
    <scope>NUCLEOTIDE SEQUENCE [LARGE SCALE GENOMIC DNA]</scope>
    <source>
        <strain evidence="1 2">Foug A</strain>
    </source>
</reference>
<dbReference type="Proteomes" id="UP000053989">
    <property type="component" value="Unassembled WGS sequence"/>
</dbReference>
<evidence type="ECO:0000313" key="2">
    <source>
        <dbReference type="Proteomes" id="UP000053989"/>
    </source>
</evidence>
<keyword evidence="2" id="KW-1185">Reference proteome</keyword>
<reference evidence="2" key="2">
    <citation type="submission" date="2015-01" db="EMBL/GenBank/DDBJ databases">
        <title>Evolutionary Origins and Diversification of the Mycorrhizal Mutualists.</title>
        <authorList>
            <consortium name="DOE Joint Genome Institute"/>
            <consortium name="Mycorrhizal Genomics Consortium"/>
            <person name="Kohler A."/>
            <person name="Kuo A."/>
            <person name="Nagy L.G."/>
            <person name="Floudas D."/>
            <person name="Copeland A."/>
            <person name="Barry K.W."/>
            <person name="Cichocki N."/>
            <person name="Veneault-Fourrey C."/>
            <person name="LaButti K."/>
            <person name="Lindquist E.A."/>
            <person name="Lipzen A."/>
            <person name="Lundell T."/>
            <person name="Morin E."/>
            <person name="Murat C."/>
            <person name="Riley R."/>
            <person name="Ohm R."/>
            <person name="Sun H."/>
            <person name="Tunlid A."/>
            <person name="Henrissat B."/>
            <person name="Grigoriev I.V."/>
            <person name="Hibbett D.S."/>
            <person name="Martin F."/>
        </authorList>
    </citation>
    <scope>NUCLEOTIDE SEQUENCE [LARGE SCALE GENOMIC DNA]</scope>
    <source>
        <strain evidence="2">Foug A</strain>
    </source>
</reference>
<organism evidence="1 2">
    <name type="scientific">Scleroderma citrinum Foug A</name>
    <dbReference type="NCBI Taxonomy" id="1036808"/>
    <lineage>
        <taxon>Eukaryota</taxon>
        <taxon>Fungi</taxon>
        <taxon>Dikarya</taxon>
        <taxon>Basidiomycota</taxon>
        <taxon>Agaricomycotina</taxon>
        <taxon>Agaricomycetes</taxon>
        <taxon>Agaricomycetidae</taxon>
        <taxon>Boletales</taxon>
        <taxon>Sclerodermatineae</taxon>
        <taxon>Sclerodermataceae</taxon>
        <taxon>Scleroderma</taxon>
    </lineage>
</organism>
<dbReference type="HOGENOM" id="CLU_3093200_0_0_1"/>
<dbReference type="EMBL" id="KN822053">
    <property type="protein sequence ID" value="KIM61354.1"/>
    <property type="molecule type" value="Genomic_DNA"/>
</dbReference>